<protein>
    <submittedName>
        <fullName evidence="7">ATP-dependent helicase HrpB</fullName>
    </submittedName>
</protein>
<dbReference type="NCBIfam" id="TIGR01970">
    <property type="entry name" value="DEAH_box_HrpB"/>
    <property type="match status" value="1"/>
</dbReference>
<dbReference type="OrthoDB" id="9808833at2"/>
<dbReference type="RefSeq" id="WP_136372279.1">
    <property type="nucleotide sequence ID" value="NZ_SSOB01000036.1"/>
</dbReference>
<evidence type="ECO:0000313" key="7">
    <source>
        <dbReference type="EMBL" id="THF74927.1"/>
    </source>
</evidence>
<dbReference type="PROSITE" id="PS51194">
    <property type="entry name" value="HELICASE_CTER"/>
    <property type="match status" value="1"/>
</dbReference>
<evidence type="ECO:0000256" key="1">
    <source>
        <dbReference type="ARBA" id="ARBA00022741"/>
    </source>
</evidence>
<dbReference type="Gene3D" id="3.40.50.300">
    <property type="entry name" value="P-loop containing nucleotide triphosphate hydrolases"/>
    <property type="match status" value="2"/>
</dbReference>
<dbReference type="SMART" id="SM00487">
    <property type="entry name" value="DEXDc"/>
    <property type="match status" value="1"/>
</dbReference>
<feature type="domain" description="Helicase ATP-binding" evidence="5">
    <location>
        <begin position="15"/>
        <end position="179"/>
    </location>
</feature>
<evidence type="ECO:0000256" key="3">
    <source>
        <dbReference type="ARBA" id="ARBA00022806"/>
    </source>
</evidence>
<reference evidence="7 8" key="1">
    <citation type="submission" date="2019-04" db="EMBL/GenBank/DDBJ databases">
        <title>Cohnella sp. nov. isolated from preserved vegetables.</title>
        <authorList>
            <person name="Lin S.-Y."/>
            <person name="Hung M.-H."/>
            <person name="Young C.-C."/>
        </authorList>
    </citation>
    <scope>NUCLEOTIDE SEQUENCE [LARGE SCALE GENOMIC DNA]</scope>
    <source>
        <strain evidence="7 8">CC-MHH1044</strain>
    </source>
</reference>
<comment type="caution">
    <text evidence="7">The sequence shown here is derived from an EMBL/GenBank/DDBJ whole genome shotgun (WGS) entry which is preliminary data.</text>
</comment>
<dbReference type="CDD" id="cd17990">
    <property type="entry name" value="DEXHc_HrpB"/>
    <property type="match status" value="1"/>
</dbReference>
<organism evidence="7 8">
    <name type="scientific">Cohnella fermenti</name>
    <dbReference type="NCBI Taxonomy" id="2565925"/>
    <lineage>
        <taxon>Bacteria</taxon>
        <taxon>Bacillati</taxon>
        <taxon>Bacillota</taxon>
        <taxon>Bacilli</taxon>
        <taxon>Bacillales</taxon>
        <taxon>Paenibacillaceae</taxon>
        <taxon>Cohnella</taxon>
    </lineage>
</organism>
<evidence type="ECO:0000313" key="8">
    <source>
        <dbReference type="Proteomes" id="UP000310636"/>
    </source>
</evidence>
<accession>A0A4S4BJS8</accession>
<dbReference type="InterPro" id="IPR049614">
    <property type="entry name" value="HrpB_DEXH"/>
</dbReference>
<dbReference type="SUPFAM" id="SSF52540">
    <property type="entry name" value="P-loop containing nucleoside triphosphate hydrolases"/>
    <property type="match status" value="2"/>
</dbReference>
<dbReference type="PIRSF" id="PIRSF005496">
    <property type="entry name" value="ATP_hel_hrpB"/>
    <property type="match status" value="1"/>
</dbReference>
<dbReference type="InterPro" id="IPR027417">
    <property type="entry name" value="P-loop_NTPase"/>
</dbReference>
<dbReference type="InterPro" id="IPR014001">
    <property type="entry name" value="Helicase_ATP-bd"/>
</dbReference>
<dbReference type="Pfam" id="PF24473">
    <property type="entry name" value="CON_HrpB"/>
    <property type="match status" value="1"/>
</dbReference>
<dbReference type="SMART" id="SM00490">
    <property type="entry name" value="HELICc"/>
    <property type="match status" value="1"/>
</dbReference>
<dbReference type="GO" id="GO:0005524">
    <property type="term" value="F:ATP binding"/>
    <property type="evidence" value="ECO:0007669"/>
    <property type="project" value="UniProtKB-KW"/>
</dbReference>
<dbReference type="CDD" id="cd18791">
    <property type="entry name" value="SF2_C_RHA"/>
    <property type="match status" value="1"/>
</dbReference>
<evidence type="ECO:0000256" key="2">
    <source>
        <dbReference type="ARBA" id="ARBA00022801"/>
    </source>
</evidence>
<dbReference type="PANTHER" id="PTHR43519:SF1">
    <property type="entry name" value="ATP-DEPENDENT RNA HELICASE HRPB"/>
    <property type="match status" value="1"/>
</dbReference>
<keyword evidence="1" id="KW-0547">Nucleotide-binding</keyword>
<name>A0A4S4BJS8_9BACL</name>
<keyword evidence="3 7" id="KW-0347">Helicase</keyword>
<dbReference type="Gene3D" id="1.20.120.1080">
    <property type="match status" value="1"/>
</dbReference>
<dbReference type="GO" id="GO:0004386">
    <property type="term" value="F:helicase activity"/>
    <property type="evidence" value="ECO:0007669"/>
    <property type="project" value="UniProtKB-KW"/>
</dbReference>
<keyword evidence="2" id="KW-0378">Hydrolase</keyword>
<sequence>MTARMPVEQAIPELKEALEKHGSAVLVAEPGAGKTTRVPIALLEEPWLAGSKIIMLEPRKLAARNAARYMASTLGEKVGETVGYRVRMDTRVGPRTRIEVVTEGVLTRMLQSDPSLEEAGLVIFDEYHERSLQADLGLALALQCRALFREELRIAVMSATLEAEPVASLLGGAPVVRSEGRMYPVETRYAPEKTQGATEAETTAFVLRALSEQSAGDVLVFLPGAGEIRRVEARLRPALAGKAVDVAPLHGSLPQEAQDRALAPSAPGRRKVVLSTAVAESSLTVEGVTIVVDAGLMRVPRFSPRTGMARLETIPVSLASADQRRGRAGRLAPGVCYRLWTEEENRYLAPAGTPEIVAADLASLALDLAVWGVENPQELAWLDPPPAAAYQQARELLTELGALTEKGGLSPHGERMARLGVHPRLAHMLLRSVPLGLAEEAGRLAALLGERDLLRGEQRRDVDIALRLKALRHGGAHVDERVRERLLAEAAELARSAVACGEAGAGGGKEAAGTAGTARAVRAAGTAGTEGTAGAASEEGGAAGILLGFAYPDRIGRRRGPGRYTLSIGRGAELPAGQLLAQAEYVVVAELDDQGQEGRAQLAASLEAADLERHFASLIRREETVRWDAEAQAVRARESRLLGAIVLSERPLAKPSAEKVAEALLQGLRQEGLAMLPWSRSARQLQERGIFLAGADSAWPDWSDAALLDTLEDWLAPYLGGMKSRADLQRVNVAQALESSLSWEQRSRLDREAPTHIAVPSGSRIAVDYSDPKAPFIAVRLQEMFGLPDTPRIAGGRVPLTVHLLSPAQRPVQVTRDLASFWSNAYFEVRKDLKGRYPKHYWPDDPLEATATRRVRPPGS</sequence>
<dbReference type="Pfam" id="PF08482">
    <property type="entry name" value="HrpB_C"/>
    <property type="match status" value="1"/>
</dbReference>
<evidence type="ECO:0000256" key="4">
    <source>
        <dbReference type="ARBA" id="ARBA00022840"/>
    </source>
</evidence>
<dbReference type="AlphaFoldDB" id="A0A4S4BJS8"/>
<dbReference type="InterPro" id="IPR013689">
    <property type="entry name" value="RNA_helicase_ATP-dep_HrpB_C"/>
</dbReference>
<dbReference type="PANTHER" id="PTHR43519">
    <property type="entry name" value="ATP-DEPENDENT RNA HELICASE HRPB"/>
    <property type="match status" value="1"/>
</dbReference>
<dbReference type="GO" id="GO:0003676">
    <property type="term" value="F:nucleic acid binding"/>
    <property type="evidence" value="ECO:0007669"/>
    <property type="project" value="InterPro"/>
</dbReference>
<feature type="domain" description="Helicase C-terminal" evidence="6">
    <location>
        <begin position="201"/>
        <end position="372"/>
    </location>
</feature>
<dbReference type="InterPro" id="IPR011545">
    <property type="entry name" value="DEAD/DEAH_box_helicase_dom"/>
</dbReference>
<dbReference type="InterPro" id="IPR010225">
    <property type="entry name" value="HrpB"/>
</dbReference>
<gene>
    <name evidence="7" type="primary">hrpB</name>
    <name evidence="7" type="ORF">E6C55_23555</name>
</gene>
<dbReference type="InterPro" id="IPR056329">
    <property type="entry name" value="CON_HrpB"/>
</dbReference>
<dbReference type="EMBL" id="SSOB01000036">
    <property type="protein sequence ID" value="THF74927.1"/>
    <property type="molecule type" value="Genomic_DNA"/>
</dbReference>
<evidence type="ECO:0000259" key="6">
    <source>
        <dbReference type="PROSITE" id="PS51194"/>
    </source>
</evidence>
<dbReference type="Pfam" id="PF00271">
    <property type="entry name" value="Helicase_C"/>
    <property type="match status" value="1"/>
</dbReference>
<dbReference type="PROSITE" id="PS51192">
    <property type="entry name" value="HELICASE_ATP_BIND_1"/>
    <property type="match status" value="1"/>
</dbReference>
<dbReference type="FunFam" id="3.40.50.300:FF:002125">
    <property type="entry name" value="ATP-dependent helicase HrpB"/>
    <property type="match status" value="1"/>
</dbReference>
<dbReference type="InterPro" id="IPR007502">
    <property type="entry name" value="Helicase-assoc_dom"/>
</dbReference>
<dbReference type="InterPro" id="IPR001650">
    <property type="entry name" value="Helicase_C-like"/>
</dbReference>
<dbReference type="SMART" id="SM00847">
    <property type="entry name" value="HA2"/>
    <property type="match status" value="1"/>
</dbReference>
<dbReference type="Proteomes" id="UP000310636">
    <property type="component" value="Unassembled WGS sequence"/>
</dbReference>
<dbReference type="Pfam" id="PF00270">
    <property type="entry name" value="DEAD"/>
    <property type="match status" value="1"/>
</dbReference>
<proteinExistence type="predicted"/>
<evidence type="ECO:0000259" key="5">
    <source>
        <dbReference type="PROSITE" id="PS51192"/>
    </source>
</evidence>
<keyword evidence="8" id="KW-1185">Reference proteome</keyword>
<dbReference type="GO" id="GO:0016787">
    <property type="term" value="F:hydrolase activity"/>
    <property type="evidence" value="ECO:0007669"/>
    <property type="project" value="UniProtKB-KW"/>
</dbReference>
<keyword evidence="4" id="KW-0067">ATP-binding</keyword>